<dbReference type="SMART" id="SM00530">
    <property type="entry name" value="HTH_XRE"/>
    <property type="match status" value="1"/>
</dbReference>
<evidence type="ECO:0000313" key="2">
    <source>
        <dbReference type="EMBL" id="GAX57893.1"/>
    </source>
</evidence>
<organism evidence="2 3">
    <name type="scientific">Streptomyces olivochromogenes</name>
    <dbReference type="NCBI Taxonomy" id="1963"/>
    <lineage>
        <taxon>Bacteria</taxon>
        <taxon>Bacillati</taxon>
        <taxon>Actinomycetota</taxon>
        <taxon>Actinomycetes</taxon>
        <taxon>Kitasatosporales</taxon>
        <taxon>Streptomycetaceae</taxon>
        <taxon>Streptomyces</taxon>
    </lineage>
</organism>
<dbReference type="RefSeq" id="WP_079065865.1">
    <property type="nucleotide sequence ID" value="NZ_BDQI01000042.1"/>
</dbReference>
<accession>A0A250VUK5</accession>
<protein>
    <submittedName>
        <fullName evidence="2">Transcriptional regulator</fullName>
    </submittedName>
</protein>
<keyword evidence="3" id="KW-1185">Reference proteome</keyword>
<dbReference type="GO" id="GO:0003677">
    <property type="term" value="F:DNA binding"/>
    <property type="evidence" value="ECO:0007669"/>
    <property type="project" value="InterPro"/>
</dbReference>
<gene>
    <name evidence="2" type="ORF">SO3561_09464</name>
</gene>
<dbReference type="AlphaFoldDB" id="A0A250VUK5"/>
<dbReference type="Gene3D" id="1.10.260.40">
    <property type="entry name" value="lambda repressor-like DNA-binding domains"/>
    <property type="match status" value="1"/>
</dbReference>
<dbReference type="InterPro" id="IPR001387">
    <property type="entry name" value="Cro/C1-type_HTH"/>
</dbReference>
<sequence length="468" mass="49300">MSIHALPPHPVVLPVVAVDLGVLIRSRRNARRPRMTQAQLGATIGYSAAWVCRVEKNELTPPWEILIRIARILTITPEELGLAPSSPGRPGPQEAARSAHLALPATRVAPDQAPADQEDDPVRRRNFLAGAAGLGATLASTATTAAAADSSTATDPAAALESALFQPLTAEPMPLDRLSLALTAARSDFREARYTSLGEELPALIAAAEATRDSLSGTRREHASTIVARAYVLASELTVKAHSDTAWVTADRALRAARESGQPAPVGEAARVLAIAMRRSGRGHTAVDLLTHTATTLGAERGTPAPSALAVRTSLLLTAAYSAAVTGDRTTALNLADEADQSAQRLPAGPDAGLFTVDASAQQCALYRIGIHNALGTPDEGIRYADSINPARLPTAERRARFYTDTARMWHQLNNPRATYAALRGIEHQAPEEACRPAVRALTADLVYGSAALPGLKEYAVRTGAVSA</sequence>
<dbReference type="InterPro" id="IPR010982">
    <property type="entry name" value="Lambda_DNA-bd_dom_sf"/>
</dbReference>
<dbReference type="Pfam" id="PF13560">
    <property type="entry name" value="HTH_31"/>
    <property type="match status" value="1"/>
</dbReference>
<feature type="domain" description="HTH cro/C1-type" evidence="1">
    <location>
        <begin position="24"/>
        <end position="80"/>
    </location>
</feature>
<reference evidence="3" key="1">
    <citation type="submission" date="2017-05" db="EMBL/GenBank/DDBJ databases">
        <title>Streptomyces olivochromogenes NBRC 3561 whole genome shotgun sequence.</title>
        <authorList>
            <person name="Dohra H."/>
            <person name="Kodani S."/>
        </authorList>
    </citation>
    <scope>NUCLEOTIDE SEQUENCE [LARGE SCALE GENOMIC DNA]</scope>
    <source>
        <strain evidence="3">NBRC 3561</strain>
    </source>
</reference>
<dbReference type="PROSITE" id="PS50943">
    <property type="entry name" value="HTH_CROC1"/>
    <property type="match status" value="1"/>
</dbReference>
<dbReference type="CDD" id="cd00093">
    <property type="entry name" value="HTH_XRE"/>
    <property type="match status" value="1"/>
</dbReference>
<dbReference type="EMBL" id="BDQI01000042">
    <property type="protein sequence ID" value="GAX57893.1"/>
    <property type="molecule type" value="Genomic_DNA"/>
</dbReference>
<evidence type="ECO:0000259" key="1">
    <source>
        <dbReference type="PROSITE" id="PS50943"/>
    </source>
</evidence>
<proteinExistence type="predicted"/>
<dbReference type="STRING" id="1963.AQJ27_47990"/>
<comment type="caution">
    <text evidence="2">The sequence shown here is derived from an EMBL/GenBank/DDBJ whole genome shotgun (WGS) entry which is preliminary data.</text>
</comment>
<evidence type="ECO:0000313" key="3">
    <source>
        <dbReference type="Proteomes" id="UP000217446"/>
    </source>
</evidence>
<dbReference type="Proteomes" id="UP000217446">
    <property type="component" value="Unassembled WGS sequence"/>
</dbReference>
<dbReference type="SUPFAM" id="SSF47413">
    <property type="entry name" value="lambda repressor-like DNA-binding domains"/>
    <property type="match status" value="1"/>
</dbReference>
<name>A0A250VUK5_STROL</name>